<evidence type="ECO:0000313" key="3">
    <source>
        <dbReference type="Proteomes" id="UP000214600"/>
    </source>
</evidence>
<proteinExistence type="predicted"/>
<sequence>MASISARRGNILFLIKHALVAAGAALALTAYAEPATPRLSIDDIDQVARASIVRQLSGGTPGSSALSPNVGGMTAPQPGIVASGAVASGPAKLAAKSAAPTRARAEPVSFLGASRDESGSYVLYLFQDAIYPARVGATLLNGWNVKAVDGYAVTVAEGKRSWKEPIRAAVPVPSASTNSVRSLIDLASPLPSGGPIPGTPIGGAQ</sequence>
<protein>
    <recommendedName>
        <fullName evidence="4">Type IV pilus biogenesis protein PilP</fullName>
    </recommendedName>
</protein>
<dbReference type="EMBL" id="NKFA01000043">
    <property type="protein sequence ID" value="OXI31851.1"/>
    <property type="molecule type" value="Genomic_DNA"/>
</dbReference>
<accession>A0A228HNV2</accession>
<evidence type="ECO:0000313" key="2">
    <source>
        <dbReference type="EMBL" id="OXI31851.1"/>
    </source>
</evidence>
<dbReference type="OrthoDB" id="9131580at2"/>
<feature type="signal peptide" evidence="1">
    <location>
        <begin position="1"/>
        <end position="32"/>
    </location>
</feature>
<gene>
    <name evidence="2" type="ORF">CFB84_42025</name>
</gene>
<reference evidence="2 3" key="2">
    <citation type="submission" date="2017-08" db="EMBL/GenBank/DDBJ databases">
        <title>WGS of novel Burkholderia cepaca complex species.</title>
        <authorList>
            <person name="Lipuma J."/>
            <person name="Spilker T."/>
        </authorList>
    </citation>
    <scope>NUCLEOTIDE SEQUENCE [LARGE SCALE GENOMIC DNA]</scope>
    <source>
        <strain evidence="2 3">AU17325</strain>
    </source>
</reference>
<dbReference type="AlphaFoldDB" id="A0A228HNV2"/>
<comment type="caution">
    <text evidence="2">The sequence shown here is derived from an EMBL/GenBank/DDBJ whole genome shotgun (WGS) entry which is preliminary data.</text>
</comment>
<name>A0A228HNV2_9BURK</name>
<evidence type="ECO:0000256" key="1">
    <source>
        <dbReference type="SAM" id="SignalP"/>
    </source>
</evidence>
<dbReference type="RefSeq" id="WP_059889231.1">
    <property type="nucleotide sequence ID" value="NZ_CP091649.1"/>
</dbReference>
<organism evidence="2 3">
    <name type="scientific">Burkholderia aenigmatica</name>
    <dbReference type="NCBI Taxonomy" id="2015348"/>
    <lineage>
        <taxon>Bacteria</taxon>
        <taxon>Pseudomonadati</taxon>
        <taxon>Pseudomonadota</taxon>
        <taxon>Betaproteobacteria</taxon>
        <taxon>Burkholderiales</taxon>
        <taxon>Burkholderiaceae</taxon>
        <taxon>Burkholderia</taxon>
        <taxon>Burkholderia cepacia complex</taxon>
    </lineage>
</organism>
<evidence type="ECO:0008006" key="4">
    <source>
        <dbReference type="Google" id="ProtNLM"/>
    </source>
</evidence>
<reference evidence="3" key="1">
    <citation type="submission" date="2017-06" db="EMBL/GenBank/DDBJ databases">
        <authorList>
            <person name="LiPuma J."/>
            <person name="Spilker T."/>
        </authorList>
    </citation>
    <scope>NUCLEOTIDE SEQUENCE [LARGE SCALE GENOMIC DNA]</scope>
    <source>
        <strain evidence="3">AU17325</strain>
    </source>
</reference>
<feature type="chain" id="PRO_5011287048" description="Type IV pilus biogenesis protein PilP" evidence="1">
    <location>
        <begin position="33"/>
        <end position="205"/>
    </location>
</feature>
<dbReference type="Proteomes" id="UP000214600">
    <property type="component" value="Unassembled WGS sequence"/>
</dbReference>
<keyword evidence="1" id="KW-0732">Signal</keyword>